<dbReference type="OrthoDB" id="14725at2157"/>
<keyword evidence="3 5" id="KW-0949">S-adenosyl-L-methionine</keyword>
<dbReference type="InterPro" id="IPR049560">
    <property type="entry name" value="MeTrfase_RsmB-F_NOP2_cat"/>
</dbReference>
<dbReference type="InterPro" id="IPR006027">
    <property type="entry name" value="NusB_RsmB_TIM44"/>
</dbReference>
<evidence type="ECO:0000256" key="4">
    <source>
        <dbReference type="ARBA" id="ARBA00022884"/>
    </source>
</evidence>
<dbReference type="InterPro" id="IPR023267">
    <property type="entry name" value="RCMT"/>
</dbReference>
<dbReference type="PROSITE" id="PS51686">
    <property type="entry name" value="SAM_MT_RSMB_NOP"/>
    <property type="match status" value="1"/>
</dbReference>
<keyword evidence="8" id="KW-1185">Reference proteome</keyword>
<feature type="domain" description="SAM-dependent MTase RsmB/NOP-type" evidence="6">
    <location>
        <begin position="179"/>
        <end position="451"/>
    </location>
</feature>
<feature type="binding site" evidence="5">
    <location>
        <position position="336"/>
    </location>
    <ligand>
        <name>S-adenosyl-L-methionine</name>
        <dbReference type="ChEBI" id="CHEBI:59789"/>
    </ligand>
</feature>
<organism evidence="7 8">
    <name type="scientific">Thermococcus radiotolerans</name>
    <dbReference type="NCBI Taxonomy" id="187880"/>
    <lineage>
        <taxon>Archaea</taxon>
        <taxon>Methanobacteriati</taxon>
        <taxon>Methanobacteriota</taxon>
        <taxon>Thermococci</taxon>
        <taxon>Thermococcales</taxon>
        <taxon>Thermococcaceae</taxon>
        <taxon>Thermococcus</taxon>
    </lineage>
</organism>
<dbReference type="Gene3D" id="1.10.940.10">
    <property type="entry name" value="NusB-like"/>
    <property type="match status" value="1"/>
</dbReference>
<dbReference type="InterPro" id="IPR029063">
    <property type="entry name" value="SAM-dependent_MTases_sf"/>
</dbReference>
<dbReference type="InterPro" id="IPR054728">
    <property type="entry name" value="RsmB-like_ferredoxin"/>
</dbReference>
<name>A0A2Z2NCT6_9EURY</name>
<keyword evidence="2 5" id="KW-0808">Transferase</keyword>
<comment type="similarity">
    <text evidence="5">Belongs to the class I-like SAM-binding methyltransferase superfamily. RsmB/NOP family.</text>
</comment>
<dbReference type="Proteomes" id="UP000250085">
    <property type="component" value="Chromosome"/>
</dbReference>
<keyword evidence="4 5" id="KW-0694">RNA-binding</keyword>
<dbReference type="GO" id="GO:0001510">
    <property type="term" value="P:RNA methylation"/>
    <property type="evidence" value="ECO:0007669"/>
    <property type="project" value="InterPro"/>
</dbReference>
<dbReference type="AlphaFoldDB" id="A0A2Z2NCT6"/>
<dbReference type="Pfam" id="PF01029">
    <property type="entry name" value="NusB"/>
    <property type="match status" value="1"/>
</dbReference>
<dbReference type="PANTHER" id="PTHR22807">
    <property type="entry name" value="NOP2 YEAST -RELATED NOL1/NOP2/FMU SUN DOMAIN-CONTAINING"/>
    <property type="match status" value="1"/>
</dbReference>
<dbReference type="SUPFAM" id="SSF53335">
    <property type="entry name" value="S-adenosyl-L-methionine-dependent methyltransferases"/>
    <property type="match status" value="1"/>
</dbReference>
<dbReference type="InterPro" id="IPR001678">
    <property type="entry name" value="MeTrfase_RsmB-F_NOP2_dom"/>
</dbReference>
<dbReference type="GO" id="GO:0008173">
    <property type="term" value="F:RNA methyltransferase activity"/>
    <property type="evidence" value="ECO:0007669"/>
    <property type="project" value="InterPro"/>
</dbReference>
<evidence type="ECO:0000256" key="5">
    <source>
        <dbReference type="PROSITE-ProRule" id="PRU01023"/>
    </source>
</evidence>
<feature type="binding site" evidence="5">
    <location>
        <begin position="269"/>
        <end position="275"/>
    </location>
    <ligand>
        <name>S-adenosyl-L-methionine</name>
        <dbReference type="ChEBI" id="CHEBI:59789"/>
    </ligand>
</feature>
<feature type="active site" description="Nucleophile" evidence="5">
    <location>
        <position position="389"/>
    </location>
</feature>
<dbReference type="FunFam" id="3.30.70.1170:FF:000003">
    <property type="entry name" value="16S rRNA (Cytosine(967)-C(5))-methyltransferase RsmB"/>
    <property type="match status" value="1"/>
</dbReference>
<protein>
    <submittedName>
        <fullName evidence="7">SAM-dependent tRNA/rRNA cytosine-C5 methylase</fullName>
    </submittedName>
</protein>
<dbReference type="GO" id="GO:0003723">
    <property type="term" value="F:RNA binding"/>
    <property type="evidence" value="ECO:0007669"/>
    <property type="project" value="UniProtKB-UniRule"/>
</dbReference>
<dbReference type="PANTHER" id="PTHR22807:SF70">
    <property type="entry name" value="TRNA_RRNA CYTOSINE-C5-METHYLASE, NOL1_NOP2_SUN FAMILY, FUSED TO N-TERMINAL NUSB REGULATOR DOMAIN"/>
    <property type="match status" value="1"/>
</dbReference>
<dbReference type="Gene3D" id="3.40.50.150">
    <property type="entry name" value="Vaccinia Virus protein VP39"/>
    <property type="match status" value="1"/>
</dbReference>
<feature type="binding site" evidence="5">
    <location>
        <position position="320"/>
    </location>
    <ligand>
        <name>S-adenosyl-L-methionine</name>
        <dbReference type="ChEBI" id="CHEBI:59789"/>
    </ligand>
</feature>
<evidence type="ECO:0000313" key="8">
    <source>
        <dbReference type="Proteomes" id="UP000250085"/>
    </source>
</evidence>
<keyword evidence="1 5" id="KW-0489">Methyltransferase</keyword>
<dbReference type="RefSeq" id="WP_088867549.1">
    <property type="nucleotide sequence ID" value="NZ_CP015106.1"/>
</dbReference>
<dbReference type="Pfam" id="PF01189">
    <property type="entry name" value="Methyltr_RsmB-F"/>
    <property type="match status" value="1"/>
</dbReference>
<dbReference type="Gene3D" id="3.30.70.1170">
    <property type="entry name" value="Sun protein, domain 3"/>
    <property type="match status" value="1"/>
</dbReference>
<evidence type="ECO:0000256" key="1">
    <source>
        <dbReference type="ARBA" id="ARBA00022603"/>
    </source>
</evidence>
<dbReference type="SUPFAM" id="SSF48013">
    <property type="entry name" value="NusB-like"/>
    <property type="match status" value="1"/>
</dbReference>
<sequence>MELFYRVSFQEVVADALSLVEERELSSKHALERVFKRVSGRDRDKARGLAHAYVFEIEKWRAKIDFIINSVLKGSRVEDLDPYLANLLRIGTFEIHFRKVPPAVATDSIIRVVKERFDFSRAKFVNALMHSIEKFDVEKALKRLKERDRIEWLSVRFSHPRWYVEYAVELLGYDEAVRLLLSNNRPQRYYVRANILKTDVDSLRDYLEENGVRTALTPVPDVLKILEYQTPVTRLDWYKDGKFVIQDLASAYVAHVLAPEPGERVLDLAAAPGSKTFHAAALMENKGEIIAVDYSYDRLMRMREKMKLLGIKNVKLVHADGQSFKDKAKFDKIILDAPCSSSGTYRQFPEVKWRFDEKKIKRIINVQRNMLRNAYENLREGGEMTYSTCSIRIDEDEENVLFAVERIGLELVNYDFNWGDRGFLEIGDRVFRAWTHRHDCNSFFIAKLKREKG</sequence>
<reference evidence="7 8" key="1">
    <citation type="submission" date="2016-04" db="EMBL/GenBank/DDBJ databases">
        <title>Complete genome sequence of Thermococcus radiotolerans type strain EJ2.</title>
        <authorList>
            <person name="Oger P.M."/>
        </authorList>
    </citation>
    <scope>NUCLEOTIDE SEQUENCE [LARGE SCALE GENOMIC DNA]</scope>
    <source>
        <strain evidence="7 8">EJ2</strain>
    </source>
</reference>
<dbReference type="GO" id="GO:0006355">
    <property type="term" value="P:regulation of DNA-templated transcription"/>
    <property type="evidence" value="ECO:0007669"/>
    <property type="project" value="InterPro"/>
</dbReference>
<accession>A0A2Z2NCT6</accession>
<evidence type="ECO:0000259" key="6">
    <source>
        <dbReference type="PROSITE" id="PS51686"/>
    </source>
</evidence>
<dbReference type="EMBL" id="CP015106">
    <property type="protein sequence ID" value="ASJ15526.1"/>
    <property type="molecule type" value="Genomic_DNA"/>
</dbReference>
<dbReference type="CDD" id="cd02440">
    <property type="entry name" value="AdoMet_MTases"/>
    <property type="match status" value="1"/>
</dbReference>
<evidence type="ECO:0000256" key="3">
    <source>
        <dbReference type="ARBA" id="ARBA00022691"/>
    </source>
</evidence>
<proteinExistence type="inferred from homology"/>
<dbReference type="PRINTS" id="PR02008">
    <property type="entry name" value="RCMTFAMILY"/>
</dbReference>
<dbReference type="InterPro" id="IPR035926">
    <property type="entry name" value="NusB-like_sf"/>
</dbReference>
<dbReference type="Pfam" id="PF22458">
    <property type="entry name" value="RsmF-B_ferredox"/>
    <property type="match status" value="1"/>
</dbReference>
<evidence type="ECO:0000256" key="2">
    <source>
        <dbReference type="ARBA" id="ARBA00022679"/>
    </source>
</evidence>
<dbReference type="KEGG" id="trl:A3L10_05945"/>
<evidence type="ECO:0000313" key="7">
    <source>
        <dbReference type="EMBL" id="ASJ15526.1"/>
    </source>
</evidence>
<gene>
    <name evidence="7" type="ORF">A3L10_05945</name>
</gene>
<dbReference type="GeneID" id="33328371"/>
<feature type="binding site" evidence="5">
    <location>
        <position position="293"/>
    </location>
    <ligand>
        <name>S-adenosyl-L-methionine</name>
        <dbReference type="ChEBI" id="CHEBI:59789"/>
    </ligand>
</feature>